<keyword evidence="4" id="KW-1185">Reference proteome</keyword>
<dbReference type="InterPro" id="IPR036390">
    <property type="entry name" value="WH_DNA-bd_sf"/>
</dbReference>
<dbReference type="Gene3D" id="1.10.10.10">
    <property type="entry name" value="Winged helix-like DNA-binding domain superfamily/Winged helix DNA-binding domain"/>
    <property type="match status" value="1"/>
</dbReference>
<evidence type="ECO:0000259" key="2">
    <source>
        <dbReference type="PROSITE" id="PS50995"/>
    </source>
</evidence>
<dbReference type="PROSITE" id="PS50995">
    <property type="entry name" value="HTH_MARR_2"/>
    <property type="match status" value="1"/>
</dbReference>
<proteinExistence type="predicted"/>
<gene>
    <name evidence="3" type="ORF">BA062_01665</name>
</gene>
<dbReference type="InterPro" id="IPR039422">
    <property type="entry name" value="MarR/SlyA-like"/>
</dbReference>
<dbReference type="GO" id="GO:0003700">
    <property type="term" value="F:DNA-binding transcription factor activity"/>
    <property type="evidence" value="ECO:0007669"/>
    <property type="project" value="InterPro"/>
</dbReference>
<accession>A0A318M1A0</accession>
<dbReference type="PANTHER" id="PTHR33164:SF43">
    <property type="entry name" value="HTH-TYPE TRANSCRIPTIONAL REPRESSOR YETL"/>
    <property type="match status" value="1"/>
</dbReference>
<evidence type="ECO:0000313" key="4">
    <source>
        <dbReference type="Proteomes" id="UP000247892"/>
    </source>
</evidence>
<feature type="domain" description="HTH marR-type" evidence="2">
    <location>
        <begin position="8"/>
        <end position="137"/>
    </location>
</feature>
<dbReference type="AlphaFoldDB" id="A0A318M1A0"/>
<protein>
    <submittedName>
        <fullName evidence="3">MarR family transcriptional regulator</fullName>
    </submittedName>
</protein>
<organism evidence="3 4">
    <name type="scientific">Prauserella flavalba</name>
    <dbReference type="NCBI Taxonomy" id="1477506"/>
    <lineage>
        <taxon>Bacteria</taxon>
        <taxon>Bacillati</taxon>
        <taxon>Actinomycetota</taxon>
        <taxon>Actinomycetes</taxon>
        <taxon>Pseudonocardiales</taxon>
        <taxon>Pseudonocardiaceae</taxon>
        <taxon>Prauserella</taxon>
    </lineage>
</organism>
<sequence>MTDDSVRTAYLVKRLEQAVRGHLEAVLRPHGLTTAQYTALTTLRTQPGQSSAQLARHSFVSAQTMQELVTSLQRRGLVEKAPAPRNRRVLHISLTDQGEAALRELDDEVDALEREMLADLDAQQTAAFRAALRACSRRLTHSQAC</sequence>
<dbReference type="GO" id="GO:0006950">
    <property type="term" value="P:response to stress"/>
    <property type="evidence" value="ECO:0007669"/>
    <property type="project" value="TreeGrafter"/>
</dbReference>
<dbReference type="PANTHER" id="PTHR33164">
    <property type="entry name" value="TRANSCRIPTIONAL REGULATOR, MARR FAMILY"/>
    <property type="match status" value="1"/>
</dbReference>
<name>A0A318M1A0_9PSEU</name>
<dbReference type="Pfam" id="PF12802">
    <property type="entry name" value="MarR_2"/>
    <property type="match status" value="1"/>
</dbReference>
<keyword evidence="1" id="KW-0175">Coiled coil</keyword>
<dbReference type="SUPFAM" id="SSF46785">
    <property type="entry name" value="Winged helix' DNA-binding domain"/>
    <property type="match status" value="1"/>
</dbReference>
<comment type="caution">
    <text evidence="3">The sequence shown here is derived from an EMBL/GenBank/DDBJ whole genome shotgun (WGS) entry which is preliminary data.</text>
</comment>
<dbReference type="OrthoDB" id="3177763at2"/>
<dbReference type="EMBL" id="MASU01000001">
    <property type="protein sequence ID" value="PXY38479.1"/>
    <property type="molecule type" value="Genomic_DNA"/>
</dbReference>
<evidence type="ECO:0000256" key="1">
    <source>
        <dbReference type="SAM" id="Coils"/>
    </source>
</evidence>
<feature type="coiled-coil region" evidence="1">
    <location>
        <begin position="95"/>
        <end position="122"/>
    </location>
</feature>
<reference evidence="3 4" key="1">
    <citation type="submission" date="2016-07" db="EMBL/GenBank/DDBJ databases">
        <title>Draft genome sequence of Prauserella sp. YIM 121212, isolated from alkaline soil.</title>
        <authorList>
            <person name="Ruckert C."/>
            <person name="Albersmeier A."/>
            <person name="Jiang C.-L."/>
            <person name="Jiang Y."/>
            <person name="Kalinowski J."/>
            <person name="Schneider O."/>
            <person name="Winkler A."/>
            <person name="Zotchev S.B."/>
        </authorList>
    </citation>
    <scope>NUCLEOTIDE SEQUENCE [LARGE SCALE GENOMIC DNA]</scope>
    <source>
        <strain evidence="3 4">YIM 121212</strain>
    </source>
</reference>
<dbReference type="SMART" id="SM00347">
    <property type="entry name" value="HTH_MARR"/>
    <property type="match status" value="1"/>
</dbReference>
<dbReference type="InterPro" id="IPR036388">
    <property type="entry name" value="WH-like_DNA-bd_sf"/>
</dbReference>
<evidence type="ECO:0000313" key="3">
    <source>
        <dbReference type="EMBL" id="PXY38479.1"/>
    </source>
</evidence>
<dbReference type="RefSeq" id="WP_110334211.1">
    <property type="nucleotide sequence ID" value="NZ_MASU01000001.1"/>
</dbReference>
<dbReference type="InterPro" id="IPR000835">
    <property type="entry name" value="HTH_MarR-typ"/>
</dbReference>
<dbReference type="Proteomes" id="UP000247892">
    <property type="component" value="Unassembled WGS sequence"/>
</dbReference>